<dbReference type="PROSITE" id="PS50853">
    <property type="entry name" value="FN3"/>
    <property type="match status" value="4"/>
</dbReference>
<feature type="chain" id="PRO_5015670479" description="Fibronectin type-III domain-containing protein" evidence="1">
    <location>
        <begin position="21"/>
        <end position="2032"/>
    </location>
</feature>
<dbReference type="CDD" id="cd00063">
    <property type="entry name" value="FN3"/>
    <property type="match status" value="3"/>
</dbReference>
<dbReference type="GO" id="GO:0005975">
    <property type="term" value="P:carbohydrate metabolic process"/>
    <property type="evidence" value="ECO:0007669"/>
    <property type="project" value="UniProtKB-ARBA"/>
</dbReference>
<dbReference type="OrthoDB" id="608579at2"/>
<organism evidence="3 4">
    <name type="scientific">Flavobacterium kingsejongi</name>
    <dbReference type="NCBI Taxonomy" id="1678728"/>
    <lineage>
        <taxon>Bacteria</taxon>
        <taxon>Pseudomonadati</taxon>
        <taxon>Bacteroidota</taxon>
        <taxon>Flavobacteriia</taxon>
        <taxon>Flavobacteriales</taxon>
        <taxon>Flavobacteriaceae</taxon>
        <taxon>Flavobacterium</taxon>
    </lineage>
</organism>
<dbReference type="InterPro" id="IPR003961">
    <property type="entry name" value="FN3_dom"/>
</dbReference>
<keyword evidence="4" id="KW-1185">Reference proteome</keyword>
<dbReference type="InterPro" id="IPR026341">
    <property type="entry name" value="T9SS_type_B"/>
</dbReference>
<dbReference type="Pfam" id="PF13585">
    <property type="entry name" value="CHU_C"/>
    <property type="match status" value="1"/>
</dbReference>
<feature type="signal peptide" evidence="1">
    <location>
        <begin position="1"/>
        <end position="20"/>
    </location>
</feature>
<dbReference type="GO" id="GO:0004553">
    <property type="term" value="F:hydrolase activity, hydrolyzing O-glycosyl compounds"/>
    <property type="evidence" value="ECO:0007669"/>
    <property type="project" value="UniProtKB-ARBA"/>
</dbReference>
<feature type="domain" description="Fibronectin type-III" evidence="2">
    <location>
        <begin position="673"/>
        <end position="764"/>
    </location>
</feature>
<dbReference type="InterPro" id="IPR011628">
    <property type="entry name" value="Cleaved_adhesin"/>
</dbReference>
<dbReference type="KEGG" id="fki:FK004_02590"/>
<dbReference type="InterPro" id="IPR049804">
    <property type="entry name" value="Choice_anch_L"/>
</dbReference>
<dbReference type="Pfam" id="PF00041">
    <property type="entry name" value="fn3"/>
    <property type="match status" value="3"/>
</dbReference>
<evidence type="ECO:0000313" key="4">
    <source>
        <dbReference type="Proteomes" id="UP000244677"/>
    </source>
</evidence>
<dbReference type="EMBL" id="CP020919">
    <property type="protein sequence ID" value="AWG24186.1"/>
    <property type="molecule type" value="Genomic_DNA"/>
</dbReference>
<feature type="domain" description="Fibronectin type-III" evidence="2">
    <location>
        <begin position="195"/>
        <end position="283"/>
    </location>
</feature>
<dbReference type="Gene3D" id="2.60.40.10">
    <property type="entry name" value="Immunoglobulins"/>
    <property type="match status" value="4"/>
</dbReference>
<dbReference type="SUPFAM" id="SSF49265">
    <property type="entry name" value="Fibronectin type III"/>
    <property type="match status" value="3"/>
</dbReference>
<dbReference type="Pfam" id="PF23759">
    <property type="entry name" value="GBD_T9SS_assoc"/>
    <property type="match status" value="2"/>
</dbReference>
<evidence type="ECO:0000256" key="1">
    <source>
        <dbReference type="SAM" id="SignalP"/>
    </source>
</evidence>
<dbReference type="InterPro" id="IPR013320">
    <property type="entry name" value="ConA-like_dom_sf"/>
</dbReference>
<proteinExistence type="predicted"/>
<dbReference type="SMART" id="SM00060">
    <property type="entry name" value="FN3"/>
    <property type="match status" value="4"/>
</dbReference>
<feature type="domain" description="Fibronectin type-III" evidence="2">
    <location>
        <begin position="420"/>
        <end position="509"/>
    </location>
</feature>
<accession>A0A2S1LKY2</accession>
<reference evidence="3 4" key="1">
    <citation type="submission" date="2017-04" db="EMBL/GenBank/DDBJ databases">
        <title>Complete genome sequence of Flavobacterium kingsejong AJ004.</title>
        <authorList>
            <person name="Lee P.C."/>
        </authorList>
    </citation>
    <scope>NUCLEOTIDE SEQUENCE [LARGE SCALE GENOMIC DNA]</scope>
    <source>
        <strain evidence="3 4">AJ004</strain>
    </source>
</reference>
<dbReference type="Proteomes" id="UP000244677">
    <property type="component" value="Chromosome"/>
</dbReference>
<dbReference type="Pfam" id="PF07675">
    <property type="entry name" value="Cleaved_Adhesin"/>
    <property type="match status" value="3"/>
</dbReference>
<dbReference type="NCBIfam" id="TIGR04131">
    <property type="entry name" value="Bac_Flav_CTERM"/>
    <property type="match status" value="1"/>
</dbReference>
<name>A0A2S1LKY2_9FLAO</name>
<evidence type="ECO:0000313" key="3">
    <source>
        <dbReference type="EMBL" id="AWG24186.1"/>
    </source>
</evidence>
<dbReference type="RefSeq" id="WP_108735840.1">
    <property type="nucleotide sequence ID" value="NZ_CP020919.1"/>
</dbReference>
<dbReference type="InterPro" id="IPR036116">
    <property type="entry name" value="FN3_sf"/>
</dbReference>
<dbReference type="Gene3D" id="2.60.120.200">
    <property type="match status" value="3"/>
</dbReference>
<sequence length="2032" mass="215289">MKKITLLILTFLLSCVTVYGQEGFEGASFPPTGWAKIHHGPGNLEWASIGTPADVVHSGTKAAWINRGNNNSGGSVTDWLITNAITIPTNGQLRFFARQGFALDQNTIYQIRVSTDVSPGGQLNEANYTVIQQWTELEMNTINFNIYEEKIVNFAAAYHNQPVHIAFVRLHTQVGTVQGDRWFIDDVSVVEQCLDPTNLAATGVSLTSANLSWTNPGGGTQWEVQVLPVGSPIGTTGVLTNTPSYNATGLTADTAYKFYVRSLCTSGLNSIWVGPFNFNTAAIGETCGSAIAVNQLPYSTTDDTANYADTTDANQGSGCGSTTNYMTGNDVFYSYTATTTGNISITMTPTASYSGIFVYNGCENVGVNCIAGVANSDTTVRSIPSLAVQAGETYIIAISTWATPQTTGYDLVIQEEHCIQPSALAATGATTSSINLAWTEGGTATSWEYVIQPVNAGVPQSAGTTINTPSLAAAGLTSSTGFELYVRSNCGDGTFSSWSGPLRFNTLCEAFDVPFFEGFNTDSTTEFCWTVLNLNNDNRVWDLNSTNAPFEGNQAAMFYTGFSTNNNDMLISPAINLTGNQRLRYQHKLSSQFDPMQFKVMLSTTGIDPGDFTTELVPLQTYTNGAYVEKVVNLSTIPPGPVYIAWYVPGSSPSGYQLYIDNVIVEDQPPCAAPTDLAVTNVQSDNVQLSWLAGNTETAWEIIVQAPDAAFPDDTMSGTAATNPYIKTGLFANTTYVYFVRATCGGTNGNSTWTGPFTFTTACAAFDVPFYEGFNSDSASQVCWTVLNLNGDFSDWDMDNTWGGPFEGNEVATVYTGNSSNNDWLISPALNLTGNQRLKFHYKTGSHWSGINEAGFKLMLSTTGTEPADFIYELLPETTYSNSYYIKKIVPLTGAPYSASTVHLAWVVPPGYQGNTDIYIDNVIVEDVPPCPEPIDLVVSGLTQNSAILSWTPGGTETAWEVVVQVAGTGVPTGAGVTATNPYTATGLAAGTTYEFYVRAICGGTDGDSPWSDAIQFVTVISNDECENPTVVVANPTGECITYGSGTLIGATGSSVPNACGSATAADDDVWFEFTAISTTHSISVNTIEGTDTSLIFAVYEGDDCGALTQVGECTSANNYSLSTLFLDALTVGQTYKVRVYAPYSTAPATTFHVCIKVPATPIAVSTTEYTVEQLVTDVLIGSDCAQVSNITWSTGTNFGSTNGIGSFVQNGSAFPFEGGIVLSTGDAIRSGGPNYQSLGDGGYNWTGDPELEAIILAGTGTPMVSYNATSLEFDFVPLIENMSFDFMFASEEYGNFQCNYSDSFAFILTDQNGTAVNLAVIPGTTTPVSVVTIRDGAYNNSCGSLNPEFFGAYYDDGNEDAAAIDYNGRTVVMQASATVVPNTPYHIKMVIADRGDPSYDSAVFLAAGSFNIGEVNLGVDLVIAEGNALCFGKTHILQSGLSATAYTFEWLHDGVIIPGANSATLEVTTPGEYTLQAHLIGFSCGTSDTINIEFYDEVAPNNDAQDLTVCSINSGVAEFDLSQNDANVLAGLNAADYTVTYHLDAVTAAADTDPIGPLYINISNPQTVYVRVETASGCFRIFDFNLNVTVPTTPETGFTLPASVCINTAAPVLPAPVTGFVTGGTYSAEPNTLNIDPVTGAIDAPQSTAGTYEVTYTIAADATVCNPGGATAVSITITPLAEPQLNFSYTNATTCLNGATPVFVPSAGFTTGGTFSVVPTGLIVDSATGAITLSGSSQGSYTITYTYGGDAANCVAGNSSDFEVTVNSVTASVTDFEYELNYCAVSANAFPDTAAGFTPGGVFSAMPSGLSINAVTGELNFSASTAGTYEIKYTITGNAAVCSVDQSSVFSLTLSPDVEIAIANDCVNNKLELTASPLNGSFDGSVVTYTWKTSQGAIVGTNSNVFNVTDYVVGTLGENYTLPLLFTVTITNGDCESTEGFTVESVFCRIPKGLSPNGDGDNDDFNLSGLGVKKLVIFNRYGREVYSFTGAYTNQWHGQSKNHDELPDGTYYYMIEKTNGTNETGWVYINK</sequence>
<protein>
    <recommendedName>
        <fullName evidence="2">Fibronectin type-III domain-containing protein</fullName>
    </recommendedName>
</protein>
<evidence type="ECO:0000259" key="2">
    <source>
        <dbReference type="PROSITE" id="PS50853"/>
    </source>
</evidence>
<dbReference type="NCBIfam" id="NF038128">
    <property type="entry name" value="choice_anch_J"/>
    <property type="match status" value="3"/>
</dbReference>
<dbReference type="InterPro" id="IPR013783">
    <property type="entry name" value="Ig-like_fold"/>
</dbReference>
<feature type="domain" description="Fibronectin type-III" evidence="2">
    <location>
        <begin position="933"/>
        <end position="1022"/>
    </location>
</feature>
<dbReference type="SUPFAM" id="SSF49899">
    <property type="entry name" value="Concanavalin A-like lectins/glucanases"/>
    <property type="match status" value="1"/>
</dbReference>
<gene>
    <name evidence="3" type="ORF">FK004_02590</name>
</gene>
<dbReference type="InterPro" id="IPR056600">
    <property type="entry name" value="GBD_T9SS_assoc"/>
</dbReference>
<dbReference type="PROSITE" id="PS51257">
    <property type="entry name" value="PROKAR_LIPOPROTEIN"/>
    <property type="match status" value="1"/>
</dbReference>
<keyword evidence="1" id="KW-0732">Signal</keyword>
<dbReference type="NCBIfam" id="NF038133">
    <property type="entry name" value="choice_anch_L"/>
    <property type="match status" value="1"/>
</dbReference>